<dbReference type="Pfam" id="PF00735">
    <property type="entry name" value="Septin"/>
    <property type="match status" value="1"/>
</dbReference>
<evidence type="ECO:0000259" key="5">
    <source>
        <dbReference type="PROSITE" id="PS51719"/>
    </source>
</evidence>
<comment type="similarity">
    <text evidence="3">Belongs to the TRAFAC class TrmE-Era-EngA-EngB-Septin-like GTPase superfamily. Septin GTPase family.</text>
</comment>
<evidence type="ECO:0000256" key="1">
    <source>
        <dbReference type="ARBA" id="ARBA00022741"/>
    </source>
</evidence>
<dbReference type="InterPro" id="IPR027417">
    <property type="entry name" value="P-loop_NTPase"/>
</dbReference>
<feature type="region of interest" description="Disordered" evidence="4">
    <location>
        <begin position="184"/>
        <end position="204"/>
    </location>
</feature>
<feature type="compositionally biased region" description="Polar residues" evidence="4">
    <location>
        <begin position="89"/>
        <end position="101"/>
    </location>
</feature>
<name>A0ABY7DZD5_MYAAR</name>
<feature type="region of interest" description="Disordered" evidence="4">
    <location>
        <begin position="1"/>
        <end position="21"/>
    </location>
</feature>
<feature type="domain" description="Septin-type G" evidence="5">
    <location>
        <begin position="467"/>
        <end position="730"/>
    </location>
</feature>
<dbReference type="EMBL" id="CP111015">
    <property type="protein sequence ID" value="WAR03088.1"/>
    <property type="molecule type" value="Genomic_DNA"/>
</dbReference>
<keyword evidence="2 3" id="KW-0342">GTP-binding</keyword>
<feature type="compositionally biased region" description="Polar residues" evidence="4">
    <location>
        <begin position="52"/>
        <end position="63"/>
    </location>
</feature>
<gene>
    <name evidence="6" type="ORF">MAR_009646</name>
</gene>
<proteinExistence type="inferred from homology"/>
<evidence type="ECO:0000313" key="7">
    <source>
        <dbReference type="Proteomes" id="UP001164746"/>
    </source>
</evidence>
<protein>
    <submittedName>
        <fullName evidence="6">SEPT5-like protein</fullName>
    </submittedName>
</protein>
<dbReference type="CDD" id="cd01850">
    <property type="entry name" value="CDC_Septin"/>
    <property type="match status" value="1"/>
</dbReference>
<accession>A0ABY7DZD5</accession>
<evidence type="ECO:0000256" key="2">
    <source>
        <dbReference type="ARBA" id="ARBA00023134"/>
    </source>
</evidence>
<evidence type="ECO:0000313" key="6">
    <source>
        <dbReference type="EMBL" id="WAR03088.1"/>
    </source>
</evidence>
<feature type="region of interest" description="Disordered" evidence="4">
    <location>
        <begin position="43"/>
        <end position="124"/>
    </location>
</feature>
<feature type="compositionally biased region" description="Polar residues" evidence="4">
    <location>
        <begin position="72"/>
        <end position="82"/>
    </location>
</feature>
<feature type="compositionally biased region" description="Polar residues" evidence="4">
    <location>
        <begin position="113"/>
        <end position="124"/>
    </location>
</feature>
<feature type="compositionally biased region" description="Basic and acidic residues" evidence="4">
    <location>
        <begin position="103"/>
        <end position="112"/>
    </location>
</feature>
<keyword evidence="7" id="KW-1185">Reference proteome</keyword>
<feature type="region of interest" description="Disordered" evidence="4">
    <location>
        <begin position="291"/>
        <end position="386"/>
    </location>
</feature>
<evidence type="ECO:0000256" key="4">
    <source>
        <dbReference type="SAM" id="MobiDB-lite"/>
    </source>
</evidence>
<feature type="compositionally biased region" description="Basic and acidic residues" evidence="4">
    <location>
        <begin position="296"/>
        <end position="327"/>
    </location>
</feature>
<dbReference type="SUPFAM" id="SSF52540">
    <property type="entry name" value="P-loop containing nucleoside triphosphate hydrolases"/>
    <property type="match status" value="1"/>
</dbReference>
<dbReference type="PROSITE" id="PS51719">
    <property type="entry name" value="G_SEPTIN"/>
    <property type="match status" value="1"/>
</dbReference>
<dbReference type="Proteomes" id="UP001164746">
    <property type="component" value="Chromosome 4"/>
</dbReference>
<dbReference type="Gene3D" id="3.40.50.300">
    <property type="entry name" value="P-loop containing nucleotide triphosphate hydrolases"/>
    <property type="match status" value="1"/>
</dbReference>
<feature type="compositionally biased region" description="Polar residues" evidence="4">
    <location>
        <begin position="329"/>
        <end position="338"/>
    </location>
</feature>
<organism evidence="6 7">
    <name type="scientific">Mya arenaria</name>
    <name type="common">Soft-shell clam</name>
    <dbReference type="NCBI Taxonomy" id="6604"/>
    <lineage>
        <taxon>Eukaryota</taxon>
        <taxon>Metazoa</taxon>
        <taxon>Spiralia</taxon>
        <taxon>Lophotrochozoa</taxon>
        <taxon>Mollusca</taxon>
        <taxon>Bivalvia</taxon>
        <taxon>Autobranchia</taxon>
        <taxon>Heteroconchia</taxon>
        <taxon>Euheterodonta</taxon>
        <taxon>Imparidentia</taxon>
        <taxon>Neoheterodontei</taxon>
        <taxon>Myida</taxon>
        <taxon>Myoidea</taxon>
        <taxon>Myidae</taxon>
        <taxon>Mya</taxon>
    </lineage>
</organism>
<dbReference type="InterPro" id="IPR030379">
    <property type="entry name" value="G_SEPTIN_dom"/>
</dbReference>
<keyword evidence="1 3" id="KW-0547">Nucleotide-binding</keyword>
<dbReference type="InterPro" id="IPR016491">
    <property type="entry name" value="Septin"/>
</dbReference>
<reference evidence="6" key="1">
    <citation type="submission" date="2022-11" db="EMBL/GenBank/DDBJ databases">
        <title>Centuries of genome instability and evolution in soft-shell clam transmissible cancer (bioRxiv).</title>
        <authorList>
            <person name="Hart S.F.M."/>
            <person name="Yonemitsu M.A."/>
            <person name="Giersch R.M."/>
            <person name="Beal B.F."/>
            <person name="Arriagada G."/>
            <person name="Davis B.W."/>
            <person name="Ostrander E.A."/>
            <person name="Goff S.P."/>
            <person name="Metzger M.J."/>
        </authorList>
    </citation>
    <scope>NUCLEOTIDE SEQUENCE</scope>
    <source>
        <strain evidence="6">MELC-2E11</strain>
        <tissue evidence="6">Siphon/mantle</tissue>
    </source>
</reference>
<evidence type="ECO:0000256" key="3">
    <source>
        <dbReference type="RuleBase" id="RU004560"/>
    </source>
</evidence>
<sequence length="730" mass="82176">MNEDRQANSERLMSPRSIGTGLTRINLSSGITKDAKLLKRSVGLSRDGGGLTTPSRVVISGSSLAPRRTPSDRYQSAYQSGLSRLGGSRNVSDPNFSSSSFGKYDRSKKSLNDTDINQNTLSTPLRRNTPLITSKLRGDADLSNLSKNVSVGVDIKSTDSAVRKCGLPYERVEVKKTFDNESGVISKSATDSNESSKNEGFQTKGLSNLYPEKVQKNVKANCDINLEDFEEDAIDAKVVTSRQSGDRFKKSFQDTIVEEQKEENLYTSPKKVVDNNVLSTSVKQTLKVDLSLRMSRPQDKQDSIDKQESRLKDKQGSVSQEMKDRRSQVKQGSRSVEGQKTLDITKDSVPQRPARTKSLSRKQSGDFGKTELQVSPRGVGNLENTDHNSNTVRKLISATLHTANDKIFSDDTEKASEKVDVTPVPKARLRVHRKLTKKDVGFKHVEEDEYIGFASLPEQAHRKALRRGFNFTLMVVGETGLGKSTLINSLFLMDLYKDRVVGNIEERIEKTIEIERKELEIEERGVKLKLTIVDTPGFNDAINSSWKEVVEYLDCQFDAYLQAESGLNRKNIQDRRVHCCLYFIPSYGHGLKQSDVIIMKKMHHKVNIIPLIAKADMLTRSELKKMKARNSIPFAVVGSNTVVEAGGKKIRGRMYPWVENPLHSDFCNTHMQDLKDVTCDIHYENYRAEQILELMSLSQRERANNEGRSLTDEEISVIDKRFQRGVTERY</sequence>
<dbReference type="PANTHER" id="PTHR18884">
    <property type="entry name" value="SEPTIN"/>
    <property type="match status" value="1"/>
</dbReference>